<dbReference type="Gene3D" id="3.30.470.30">
    <property type="entry name" value="DNA ligase/mRNA capping enzyme"/>
    <property type="match status" value="1"/>
</dbReference>
<dbReference type="GO" id="GO:0006303">
    <property type="term" value="P:double-strand break repair via nonhomologous end joining"/>
    <property type="evidence" value="ECO:0007669"/>
    <property type="project" value="TreeGrafter"/>
</dbReference>
<dbReference type="PROSITE" id="PS50172">
    <property type="entry name" value="BRCT"/>
    <property type="match status" value="2"/>
</dbReference>
<dbReference type="AlphaFoldDB" id="A0A8H3ISK7"/>
<dbReference type="CDD" id="cd07968">
    <property type="entry name" value="OBF_DNA_ligase_IV"/>
    <property type="match status" value="1"/>
</dbReference>
<dbReference type="GO" id="GO:0032807">
    <property type="term" value="C:DNA ligase IV complex"/>
    <property type="evidence" value="ECO:0007669"/>
    <property type="project" value="TreeGrafter"/>
</dbReference>
<comment type="function">
    <text evidence="15">DNA ligase involved in DNA non-homologous end joining (NHEJ); required for double-strand break (DSB) repair.</text>
</comment>
<dbReference type="InterPro" id="IPR000977">
    <property type="entry name" value="DNA_ligase_ATP-dep"/>
</dbReference>
<sequence>MSEDNADLDDIPMEDVPMYRKSNETEEDLDAKFPDRPRNEKPTLYFRTLCQDLLEPLQKLSIRGPAVRPPPGSRHILRRKGPYQQRSEIIERFISHWRHDVGKDLYPAFRLILPDKDNDRQVYGLKEMALGRIIVKILGLDPKRSEDARKLINWKVQGAGDFPGTCHGALKARSLLTDPGDMTIGEVNELLDHLSLCSKRDQYLAILKQFYHRMNAEEMTWLVRIILKQMKIGTGHEVFLRFMHEGAPSKWSSTSSLRTVCWTLYDETCAWDGDVSVKPFDCFQPQLCKQVNHEFDKVVNKMNGTPEDPEFWIQEKLDGERIQMHMADDQETGGKRFAWYSRNGTDYTYLYGSCFSDPNSSMTRYLKSAFPVNIKNIILDGEMIAWDPLSKSVVPFGTLKTVALDQGAHPDKTTGSRPLFKVFDCLYCNDKDITKYTLRDRRNLLERAVTQVDGRMEFLDYWKCTTGQQIEEKLRQVIAESSEGLVIKNPRCAYTLTVGSRSDAWVKIKPDYMNELGEHLDCIVIGAYFGSGFRGGTHSSFLCGLRCAEDSTNPPSGMNPQKCWSFVKVGGGYSATDYKTIKHKTEGKWRKWDRSNPPNEYIELAGDHLQQERPDEWIKPEDSVVIAVKATQASSTDRFRTGVTLRFPRFKSLREDRDWKNALSMAGFIELKMNVEQEQSKKKLELDRERQTKRRKTNASRKKTLTVIGAGQGSEVEKRDPNSSGSGCFADLEFCVMTDMETPPPGEPRMSKVQLEKLIKDNGGTYWASPDKRSPNIICVADKKPTNVFALMKKATHNIVRPAWLTDCVKQYQRDKEPGLLSDRKYLLPLENDRHLFFAKDDTLEDVVDSHVDMFGDSFARGTNETELKSVFSKMSKVSLGKVSTKTLSELLENEGVDQPDLKSLIFVGQSLCFFNHSSSELMNGTENTMDIDDKLESSKEPEVQWDILSNISRQKALFGGADVTLTLKLDETTHVIICSSSDGNTDASDQNQAKDIAKAVRQELSSSWKPGKPIPRVVNREWIDECWKEETLVDEDRYAVL</sequence>
<keyword evidence="7 16" id="KW-0547">Nucleotide-binding</keyword>
<accession>A0A8H3ISK7</accession>
<protein>
    <recommendedName>
        <fullName evidence="16">DNA ligase</fullName>
        <ecNumber evidence="16">6.5.1.1</ecNumber>
    </recommendedName>
</protein>
<comment type="caution">
    <text evidence="21">The sequence shown here is derived from an EMBL/GenBank/DDBJ whole genome shotgun (WGS) entry which is preliminary data.</text>
</comment>
<dbReference type="GO" id="GO:0005524">
    <property type="term" value="F:ATP binding"/>
    <property type="evidence" value="ECO:0007669"/>
    <property type="project" value="UniProtKB-KW"/>
</dbReference>
<dbReference type="EC" id="6.5.1.1" evidence="16"/>
<evidence type="ECO:0000256" key="11">
    <source>
        <dbReference type="ARBA" id="ARBA00023172"/>
    </source>
</evidence>
<dbReference type="Pfam" id="PF01068">
    <property type="entry name" value="DNA_ligase_A_M"/>
    <property type="match status" value="1"/>
</dbReference>
<evidence type="ECO:0000256" key="2">
    <source>
        <dbReference type="ARBA" id="ARBA00004123"/>
    </source>
</evidence>
<dbReference type="PROSITE" id="PS50160">
    <property type="entry name" value="DNA_LIGASE_A3"/>
    <property type="match status" value="1"/>
</dbReference>
<feature type="compositionally biased region" description="Basic and acidic residues" evidence="18">
    <location>
        <begin position="679"/>
        <end position="690"/>
    </location>
</feature>
<dbReference type="EMBL" id="CAJPDQ010000024">
    <property type="protein sequence ID" value="CAF9925955.1"/>
    <property type="molecule type" value="Genomic_DNA"/>
</dbReference>
<evidence type="ECO:0000259" key="20">
    <source>
        <dbReference type="PROSITE" id="PS50172"/>
    </source>
</evidence>
<keyword evidence="13" id="KW-0539">Nucleus</keyword>
<dbReference type="InterPro" id="IPR036420">
    <property type="entry name" value="BRCT_dom_sf"/>
</dbReference>
<dbReference type="Gene3D" id="1.10.3260.10">
    <property type="entry name" value="DNA ligase, ATP-dependent, N-terminal domain"/>
    <property type="match status" value="1"/>
</dbReference>
<comment type="subcellular location">
    <subcellularLocation>
        <location evidence="2">Nucleus</location>
    </subcellularLocation>
</comment>
<dbReference type="Pfam" id="PF04675">
    <property type="entry name" value="DNA_ligase_A_N"/>
    <property type="match status" value="1"/>
</dbReference>
<evidence type="ECO:0000256" key="3">
    <source>
        <dbReference type="ARBA" id="ARBA00007572"/>
    </source>
</evidence>
<feature type="region of interest" description="Disordered" evidence="18">
    <location>
        <begin position="1"/>
        <end position="37"/>
    </location>
</feature>
<dbReference type="SMART" id="SM00292">
    <property type="entry name" value="BRCT"/>
    <property type="match status" value="1"/>
</dbReference>
<dbReference type="GO" id="GO:0003910">
    <property type="term" value="F:DNA ligase (ATP) activity"/>
    <property type="evidence" value="ECO:0007669"/>
    <property type="project" value="UniProtKB-EC"/>
</dbReference>
<evidence type="ECO:0000313" key="21">
    <source>
        <dbReference type="EMBL" id="CAF9925955.1"/>
    </source>
</evidence>
<dbReference type="PROSITE" id="PS00697">
    <property type="entry name" value="DNA_LIGASE_A1"/>
    <property type="match status" value="1"/>
</dbReference>
<feature type="compositionally biased region" description="Basic residues" evidence="18">
    <location>
        <begin position="691"/>
        <end position="703"/>
    </location>
</feature>
<keyword evidence="4 16" id="KW-0436">Ligase</keyword>
<evidence type="ECO:0000256" key="18">
    <source>
        <dbReference type="SAM" id="MobiDB-lite"/>
    </source>
</evidence>
<evidence type="ECO:0000259" key="19">
    <source>
        <dbReference type="PROSITE" id="PS50160"/>
    </source>
</evidence>
<feature type="domain" description="BRCT" evidence="20">
    <location>
        <begin position="724"/>
        <end position="811"/>
    </location>
</feature>
<keyword evidence="10" id="KW-0460">Magnesium</keyword>
<dbReference type="GO" id="GO:0071897">
    <property type="term" value="P:DNA biosynthetic process"/>
    <property type="evidence" value="ECO:0007669"/>
    <property type="project" value="InterPro"/>
</dbReference>
<gene>
    <name evidence="21" type="ORF">GOMPHAMPRED_004020</name>
</gene>
<dbReference type="InterPro" id="IPR012340">
    <property type="entry name" value="NA-bd_OB-fold"/>
</dbReference>
<evidence type="ECO:0000313" key="22">
    <source>
        <dbReference type="Proteomes" id="UP000664169"/>
    </source>
</evidence>
<dbReference type="InterPro" id="IPR012309">
    <property type="entry name" value="DNA_ligase_ATP-dep_C"/>
</dbReference>
<dbReference type="InterPro" id="IPR001357">
    <property type="entry name" value="BRCT_dom"/>
</dbReference>
<dbReference type="PANTHER" id="PTHR45997">
    <property type="entry name" value="DNA LIGASE 4"/>
    <property type="match status" value="1"/>
</dbReference>
<keyword evidence="9 16" id="KW-0067">ATP-binding</keyword>
<dbReference type="InterPro" id="IPR012310">
    <property type="entry name" value="DNA_ligase_ATP-dep_cent"/>
</dbReference>
<dbReference type="InterPro" id="IPR021536">
    <property type="entry name" value="DNA_ligase_IV_dom"/>
</dbReference>
<keyword evidence="5" id="KW-0479">Metal-binding</keyword>
<evidence type="ECO:0000256" key="5">
    <source>
        <dbReference type="ARBA" id="ARBA00022723"/>
    </source>
</evidence>
<dbReference type="Gene3D" id="3.40.50.10190">
    <property type="entry name" value="BRCT domain"/>
    <property type="match status" value="2"/>
</dbReference>
<evidence type="ECO:0000256" key="6">
    <source>
        <dbReference type="ARBA" id="ARBA00022737"/>
    </source>
</evidence>
<dbReference type="InterPro" id="IPR029710">
    <property type="entry name" value="LIG4"/>
</dbReference>
<dbReference type="GO" id="GO:0046872">
    <property type="term" value="F:metal ion binding"/>
    <property type="evidence" value="ECO:0007669"/>
    <property type="project" value="UniProtKB-KW"/>
</dbReference>
<dbReference type="PANTHER" id="PTHR45997:SF1">
    <property type="entry name" value="DNA LIGASE 4"/>
    <property type="match status" value="1"/>
</dbReference>
<dbReference type="SUPFAM" id="SSF56091">
    <property type="entry name" value="DNA ligase/mRNA capping enzyme, catalytic domain"/>
    <property type="match status" value="1"/>
</dbReference>
<dbReference type="PROSITE" id="PS00333">
    <property type="entry name" value="DNA_LIGASE_A2"/>
    <property type="match status" value="1"/>
</dbReference>
<feature type="domain" description="ATP-dependent DNA ligase family profile" evidence="19">
    <location>
        <begin position="411"/>
        <end position="547"/>
    </location>
</feature>
<organism evidence="21 22">
    <name type="scientific">Gomphillus americanus</name>
    <dbReference type="NCBI Taxonomy" id="1940652"/>
    <lineage>
        <taxon>Eukaryota</taxon>
        <taxon>Fungi</taxon>
        <taxon>Dikarya</taxon>
        <taxon>Ascomycota</taxon>
        <taxon>Pezizomycotina</taxon>
        <taxon>Lecanoromycetes</taxon>
        <taxon>OSLEUM clade</taxon>
        <taxon>Ostropomycetidae</taxon>
        <taxon>Ostropales</taxon>
        <taxon>Graphidaceae</taxon>
        <taxon>Gomphilloideae</taxon>
        <taxon>Gomphillus</taxon>
    </lineage>
</organism>
<dbReference type="Pfam" id="PF16589">
    <property type="entry name" value="BRCT_2"/>
    <property type="match status" value="1"/>
</dbReference>
<evidence type="ECO:0000256" key="9">
    <source>
        <dbReference type="ARBA" id="ARBA00022840"/>
    </source>
</evidence>
<comment type="cofactor">
    <cofactor evidence="1">
        <name>Mg(2+)</name>
        <dbReference type="ChEBI" id="CHEBI:18420"/>
    </cofactor>
</comment>
<dbReference type="InterPro" id="IPR036599">
    <property type="entry name" value="DNA_ligase_N_sf"/>
</dbReference>
<evidence type="ECO:0000256" key="12">
    <source>
        <dbReference type="ARBA" id="ARBA00023204"/>
    </source>
</evidence>
<dbReference type="Proteomes" id="UP000664169">
    <property type="component" value="Unassembled WGS sequence"/>
</dbReference>
<feature type="region of interest" description="Disordered" evidence="18">
    <location>
        <begin position="679"/>
        <end position="703"/>
    </location>
</feature>
<dbReference type="OrthoDB" id="151490at2759"/>
<keyword evidence="22" id="KW-1185">Reference proteome</keyword>
<keyword evidence="6" id="KW-0677">Repeat</keyword>
<dbReference type="Pfam" id="PF11411">
    <property type="entry name" value="DNA_ligase_IV"/>
    <property type="match status" value="1"/>
</dbReference>
<dbReference type="InterPro" id="IPR012308">
    <property type="entry name" value="DNA_ligase_ATP-dep_N"/>
</dbReference>
<comment type="catalytic activity">
    <reaction evidence="14 16">
        <text>ATP + (deoxyribonucleotide)n-3'-hydroxyl + 5'-phospho-(deoxyribonucleotide)m = (deoxyribonucleotide)n+m + AMP + diphosphate.</text>
        <dbReference type="EC" id="6.5.1.1"/>
    </reaction>
</comment>
<evidence type="ECO:0000256" key="15">
    <source>
        <dbReference type="ARBA" id="ARBA00043870"/>
    </source>
</evidence>
<dbReference type="GO" id="GO:0006310">
    <property type="term" value="P:DNA recombination"/>
    <property type="evidence" value="ECO:0007669"/>
    <property type="project" value="UniProtKB-KW"/>
</dbReference>
<evidence type="ECO:0000256" key="1">
    <source>
        <dbReference type="ARBA" id="ARBA00001946"/>
    </source>
</evidence>
<evidence type="ECO:0000256" key="8">
    <source>
        <dbReference type="ARBA" id="ARBA00022763"/>
    </source>
</evidence>
<reference evidence="21" key="1">
    <citation type="submission" date="2021-03" db="EMBL/GenBank/DDBJ databases">
        <authorList>
            <person name="Tagirdzhanova G."/>
        </authorList>
    </citation>
    <scope>NUCLEOTIDE SEQUENCE</scope>
</reference>
<feature type="compositionally biased region" description="Basic and acidic residues" evidence="18">
    <location>
        <begin position="17"/>
        <end position="37"/>
    </location>
</feature>
<evidence type="ECO:0000256" key="17">
    <source>
        <dbReference type="RuleBase" id="RU004196"/>
    </source>
</evidence>
<dbReference type="Pfam" id="PF04679">
    <property type="entry name" value="DNA_ligase_A_C"/>
    <property type="match status" value="1"/>
</dbReference>
<evidence type="ECO:0000256" key="13">
    <source>
        <dbReference type="ARBA" id="ARBA00023242"/>
    </source>
</evidence>
<evidence type="ECO:0000256" key="10">
    <source>
        <dbReference type="ARBA" id="ARBA00022842"/>
    </source>
</evidence>
<dbReference type="GO" id="GO:0003677">
    <property type="term" value="F:DNA binding"/>
    <property type="evidence" value="ECO:0007669"/>
    <property type="project" value="InterPro"/>
</dbReference>
<dbReference type="NCBIfam" id="TIGR00574">
    <property type="entry name" value="dnl1"/>
    <property type="match status" value="1"/>
</dbReference>
<comment type="similarity">
    <text evidence="3 17">Belongs to the ATP-dependent DNA ligase family.</text>
</comment>
<keyword evidence="11 16" id="KW-0233">DNA recombination</keyword>
<name>A0A8H3ISK7_9LECA</name>
<dbReference type="Gene3D" id="2.40.50.140">
    <property type="entry name" value="Nucleic acid-binding proteins"/>
    <property type="match status" value="1"/>
</dbReference>
<feature type="compositionally biased region" description="Acidic residues" evidence="18">
    <location>
        <begin position="1"/>
        <end position="13"/>
    </location>
</feature>
<evidence type="ECO:0000256" key="7">
    <source>
        <dbReference type="ARBA" id="ARBA00022741"/>
    </source>
</evidence>
<dbReference type="InterPro" id="IPR016059">
    <property type="entry name" value="DNA_ligase_ATP-dep_CS"/>
</dbReference>
<keyword evidence="8 16" id="KW-0227">DNA damage</keyword>
<evidence type="ECO:0000256" key="14">
    <source>
        <dbReference type="ARBA" id="ARBA00034003"/>
    </source>
</evidence>
<dbReference type="InterPro" id="IPR044125">
    <property type="entry name" value="Adenylation_DNA_ligase_IV"/>
</dbReference>
<dbReference type="SUPFAM" id="SSF52113">
    <property type="entry name" value="BRCT domain"/>
    <property type="match status" value="2"/>
</dbReference>
<feature type="domain" description="BRCT" evidence="20">
    <location>
        <begin position="961"/>
        <end position="1041"/>
    </location>
</feature>
<proteinExistence type="inferred from homology"/>
<keyword evidence="12 16" id="KW-0234">DNA repair</keyword>
<dbReference type="CDD" id="cd07903">
    <property type="entry name" value="Adenylation_DNA_ligase_IV"/>
    <property type="match status" value="1"/>
</dbReference>
<evidence type="ECO:0000256" key="4">
    <source>
        <dbReference type="ARBA" id="ARBA00022598"/>
    </source>
</evidence>
<evidence type="ECO:0000256" key="16">
    <source>
        <dbReference type="RuleBase" id="RU000617"/>
    </source>
</evidence>
<dbReference type="SUPFAM" id="SSF50249">
    <property type="entry name" value="Nucleic acid-binding proteins"/>
    <property type="match status" value="1"/>
</dbReference>
<dbReference type="GO" id="GO:0006297">
    <property type="term" value="P:nucleotide-excision repair, DNA gap filling"/>
    <property type="evidence" value="ECO:0007669"/>
    <property type="project" value="TreeGrafter"/>
</dbReference>